<keyword evidence="2" id="KW-1185">Reference proteome</keyword>
<dbReference type="RefSeq" id="WP_377316018.1">
    <property type="nucleotide sequence ID" value="NZ_JBHUIY010000017.1"/>
</dbReference>
<evidence type="ECO:0008006" key="3">
    <source>
        <dbReference type="Google" id="ProtNLM"/>
    </source>
</evidence>
<gene>
    <name evidence="1" type="ORF">ACFSNB_09890</name>
</gene>
<dbReference type="InterPro" id="IPR036388">
    <property type="entry name" value="WH-like_DNA-bd_sf"/>
</dbReference>
<organism evidence="1 2">
    <name type="scientific">Phaeospirillum tilakii</name>
    <dbReference type="NCBI Taxonomy" id="741673"/>
    <lineage>
        <taxon>Bacteria</taxon>
        <taxon>Pseudomonadati</taxon>
        <taxon>Pseudomonadota</taxon>
        <taxon>Alphaproteobacteria</taxon>
        <taxon>Rhodospirillales</taxon>
        <taxon>Rhodospirillaceae</taxon>
        <taxon>Phaeospirillum</taxon>
    </lineage>
</organism>
<dbReference type="EMBL" id="JBHUIY010000017">
    <property type="protein sequence ID" value="MFD2234117.1"/>
    <property type="molecule type" value="Genomic_DNA"/>
</dbReference>
<comment type="caution">
    <text evidence="1">The sequence shown here is derived from an EMBL/GenBank/DDBJ whole genome shotgun (WGS) entry which is preliminary data.</text>
</comment>
<sequence length="61" mass="6285">MAEANQDLISAGNIAKALGVSDARVKKAIKTLALEPAAKRGVCAFYDQGAVERIKAALAEG</sequence>
<dbReference type="Gene3D" id="1.10.10.10">
    <property type="entry name" value="Winged helix-like DNA-binding domain superfamily/Winged helix DNA-binding domain"/>
    <property type="match status" value="1"/>
</dbReference>
<dbReference type="Proteomes" id="UP001597296">
    <property type="component" value="Unassembled WGS sequence"/>
</dbReference>
<evidence type="ECO:0000313" key="2">
    <source>
        <dbReference type="Proteomes" id="UP001597296"/>
    </source>
</evidence>
<proteinExistence type="predicted"/>
<name>A0ABW5CCK5_9PROT</name>
<protein>
    <recommendedName>
        <fullName evidence="3">Helix-turn-helix domain-containing protein</fullName>
    </recommendedName>
</protein>
<reference evidence="2" key="1">
    <citation type="journal article" date="2019" name="Int. J. Syst. Evol. Microbiol.">
        <title>The Global Catalogue of Microorganisms (GCM) 10K type strain sequencing project: providing services to taxonomists for standard genome sequencing and annotation.</title>
        <authorList>
            <consortium name="The Broad Institute Genomics Platform"/>
            <consortium name="The Broad Institute Genome Sequencing Center for Infectious Disease"/>
            <person name="Wu L."/>
            <person name="Ma J."/>
        </authorList>
    </citation>
    <scope>NUCLEOTIDE SEQUENCE [LARGE SCALE GENOMIC DNA]</scope>
    <source>
        <strain evidence="2">KCTC 15012</strain>
    </source>
</reference>
<evidence type="ECO:0000313" key="1">
    <source>
        <dbReference type="EMBL" id="MFD2234117.1"/>
    </source>
</evidence>
<accession>A0ABW5CCK5</accession>